<reference evidence="7 8" key="1">
    <citation type="submission" date="2016-10" db="EMBL/GenBank/DDBJ databases">
        <authorList>
            <person name="de Groot N.N."/>
        </authorList>
    </citation>
    <scope>NUCLEOTIDE SEQUENCE [LARGE SCALE GENOMIC DNA]</scope>
    <source>
        <strain evidence="7 8">DSM 2179</strain>
    </source>
</reference>
<dbReference type="InterPro" id="IPR043129">
    <property type="entry name" value="ATPase_NBD"/>
</dbReference>
<dbReference type="InterPro" id="IPR018484">
    <property type="entry name" value="FGGY_N"/>
</dbReference>
<dbReference type="Gene3D" id="3.30.420.40">
    <property type="match status" value="2"/>
</dbReference>
<dbReference type="Pfam" id="PF02782">
    <property type="entry name" value="FGGY_C"/>
    <property type="match status" value="1"/>
</dbReference>
<comment type="similarity">
    <text evidence="1 4">Belongs to the FGGY kinase family.</text>
</comment>
<dbReference type="GO" id="GO:0005975">
    <property type="term" value="P:carbohydrate metabolic process"/>
    <property type="evidence" value="ECO:0007669"/>
    <property type="project" value="InterPro"/>
</dbReference>
<accession>A0A1H6YTH2</accession>
<dbReference type="CDD" id="cd07773">
    <property type="entry name" value="ASKHA_NBD_FGGY_FK"/>
    <property type="match status" value="1"/>
</dbReference>
<dbReference type="RefSeq" id="WP_091830963.1">
    <property type="nucleotide sequence ID" value="NZ_FNZK01000007.1"/>
</dbReference>
<dbReference type="Proteomes" id="UP000199662">
    <property type="component" value="Unassembled WGS sequence"/>
</dbReference>
<dbReference type="PIRSF" id="PIRSF000538">
    <property type="entry name" value="GlpK"/>
    <property type="match status" value="1"/>
</dbReference>
<proteinExistence type="inferred from homology"/>
<evidence type="ECO:0000256" key="1">
    <source>
        <dbReference type="ARBA" id="ARBA00009156"/>
    </source>
</evidence>
<evidence type="ECO:0000259" key="5">
    <source>
        <dbReference type="Pfam" id="PF00370"/>
    </source>
</evidence>
<sequence>MAVAGIDIGSSGCKIIVYDENGQDIFKVHQNYAGKRYQEQEEIDANDIWSSVRKSIIIAAQKIGNIEAITVTSFGESFVLLDEMDQVLFPVLMYTDIRGSEQATQMMKDFDFKKVAAVTGAKIHYMFSLPKLMWIKQYHPDIFRRTAHICLIQDYIVYMLTGTLQIDYSIAARTLAFDIKEKRWDQELLKYSGISEKLLSRPVPSGTTAGRIKSELSEQWGISDNIIIVTGCHDQVAAAVGCGIFADGSAVDGAGTVECITPVIEGFPASDILSEGGIAIVPYIIPNKYVCYAFSFAGGSLIKWYKDNFAKYEIILAEKKQTDSYSLLEEDIEAVPGNILVVPHFNGAATPYMDGGAKGAIIGLSLSHTAKDIYKSLMEGVAYEMLGNIIFLEKAGIKLNYLHSTGGGAKSALWMQIKANMLNKELISVQGDEAGTVGSAMLAAVALGQYKNIEDAAKKFVHMAHKYKARKDYTKQYAEQYEKYKKLYNLLKTVR</sequence>
<evidence type="ECO:0000256" key="4">
    <source>
        <dbReference type="RuleBase" id="RU003733"/>
    </source>
</evidence>
<keyword evidence="3 4" id="KW-0418">Kinase</keyword>
<feature type="domain" description="Carbohydrate kinase FGGY N-terminal" evidence="5">
    <location>
        <begin position="4"/>
        <end position="241"/>
    </location>
</feature>
<dbReference type="PANTHER" id="PTHR43095">
    <property type="entry name" value="SUGAR KINASE"/>
    <property type="match status" value="1"/>
</dbReference>
<dbReference type="AlphaFoldDB" id="A0A1H6YTH2"/>
<dbReference type="PANTHER" id="PTHR43095:SF5">
    <property type="entry name" value="XYLULOSE KINASE"/>
    <property type="match status" value="1"/>
</dbReference>
<dbReference type="GO" id="GO:0016301">
    <property type="term" value="F:kinase activity"/>
    <property type="evidence" value="ECO:0007669"/>
    <property type="project" value="UniProtKB-KW"/>
</dbReference>
<gene>
    <name evidence="7" type="ORF">SAMN05660742_107118</name>
</gene>
<feature type="domain" description="Carbohydrate kinase FGGY C-terminal" evidence="6">
    <location>
        <begin position="285"/>
        <end position="447"/>
    </location>
</feature>
<dbReference type="PROSITE" id="PS00445">
    <property type="entry name" value="FGGY_KINASES_2"/>
    <property type="match status" value="1"/>
</dbReference>
<dbReference type="InterPro" id="IPR018485">
    <property type="entry name" value="FGGY_C"/>
</dbReference>
<keyword evidence="8" id="KW-1185">Reference proteome</keyword>
<protein>
    <submittedName>
        <fullName evidence="7">Xylulokinase</fullName>
    </submittedName>
</protein>
<dbReference type="InterPro" id="IPR018483">
    <property type="entry name" value="Carb_kinase_FGGY_CS"/>
</dbReference>
<evidence type="ECO:0000259" key="6">
    <source>
        <dbReference type="Pfam" id="PF02782"/>
    </source>
</evidence>
<dbReference type="EMBL" id="FNZK01000007">
    <property type="protein sequence ID" value="SEJ43124.1"/>
    <property type="molecule type" value="Genomic_DNA"/>
</dbReference>
<evidence type="ECO:0000313" key="7">
    <source>
        <dbReference type="EMBL" id="SEJ43124.1"/>
    </source>
</evidence>
<dbReference type="GO" id="GO:0016773">
    <property type="term" value="F:phosphotransferase activity, alcohol group as acceptor"/>
    <property type="evidence" value="ECO:0007669"/>
    <property type="project" value="InterPro"/>
</dbReference>
<dbReference type="InterPro" id="IPR050406">
    <property type="entry name" value="FGGY_Carb_Kinase"/>
</dbReference>
<evidence type="ECO:0000256" key="3">
    <source>
        <dbReference type="ARBA" id="ARBA00022777"/>
    </source>
</evidence>
<evidence type="ECO:0000256" key="2">
    <source>
        <dbReference type="ARBA" id="ARBA00022679"/>
    </source>
</evidence>
<keyword evidence="2 4" id="KW-0808">Transferase</keyword>
<organism evidence="7 8">
    <name type="scientific">Propionispira arboris</name>
    <dbReference type="NCBI Taxonomy" id="84035"/>
    <lineage>
        <taxon>Bacteria</taxon>
        <taxon>Bacillati</taxon>
        <taxon>Bacillota</taxon>
        <taxon>Negativicutes</taxon>
        <taxon>Selenomonadales</taxon>
        <taxon>Selenomonadaceae</taxon>
        <taxon>Propionispira</taxon>
    </lineage>
</organism>
<dbReference type="SUPFAM" id="SSF53067">
    <property type="entry name" value="Actin-like ATPase domain"/>
    <property type="match status" value="2"/>
</dbReference>
<evidence type="ECO:0000313" key="8">
    <source>
        <dbReference type="Proteomes" id="UP000199662"/>
    </source>
</evidence>
<name>A0A1H6YTH2_9FIRM</name>
<dbReference type="Pfam" id="PF00370">
    <property type="entry name" value="FGGY_N"/>
    <property type="match status" value="1"/>
</dbReference>
<dbReference type="InterPro" id="IPR000577">
    <property type="entry name" value="Carb_kinase_FGGY"/>
</dbReference>
<dbReference type="STRING" id="84035.SAMN05660742_107118"/>